<evidence type="ECO:0000313" key="1">
    <source>
        <dbReference type="EMBL" id="GAI37392.1"/>
    </source>
</evidence>
<proteinExistence type="predicted"/>
<sequence>MNPRERILSAMNRKSLDRIPCDYWATQEVTDVLKKYFGVKEDLDLWKRLRVDKIMVLTPTPLGVPVSHHYIGPPLSDNEDVWEVKYIPKSYAGGSGVYQEICYNPLANWET</sequence>
<dbReference type="EMBL" id="BARV01024813">
    <property type="protein sequence ID" value="GAI37392.1"/>
    <property type="molecule type" value="Genomic_DNA"/>
</dbReference>
<accession>X1N044</accession>
<organism evidence="1">
    <name type="scientific">marine sediment metagenome</name>
    <dbReference type="NCBI Taxonomy" id="412755"/>
    <lineage>
        <taxon>unclassified sequences</taxon>
        <taxon>metagenomes</taxon>
        <taxon>ecological metagenomes</taxon>
    </lineage>
</organism>
<dbReference type="AlphaFoldDB" id="X1N044"/>
<feature type="non-terminal residue" evidence="1">
    <location>
        <position position="111"/>
    </location>
</feature>
<name>X1N044_9ZZZZ</name>
<reference evidence="1" key="1">
    <citation type="journal article" date="2014" name="Front. Microbiol.">
        <title>High frequency of phylogenetically diverse reductive dehalogenase-homologous genes in deep subseafloor sedimentary metagenomes.</title>
        <authorList>
            <person name="Kawai M."/>
            <person name="Futagami T."/>
            <person name="Toyoda A."/>
            <person name="Takaki Y."/>
            <person name="Nishi S."/>
            <person name="Hori S."/>
            <person name="Arai W."/>
            <person name="Tsubouchi T."/>
            <person name="Morono Y."/>
            <person name="Uchiyama I."/>
            <person name="Ito T."/>
            <person name="Fujiyama A."/>
            <person name="Inagaki F."/>
            <person name="Takami H."/>
        </authorList>
    </citation>
    <scope>NUCLEOTIDE SEQUENCE</scope>
    <source>
        <strain evidence="1">Expedition CK06-06</strain>
    </source>
</reference>
<comment type="caution">
    <text evidence="1">The sequence shown here is derived from an EMBL/GenBank/DDBJ whole genome shotgun (WGS) entry which is preliminary data.</text>
</comment>
<protein>
    <submittedName>
        <fullName evidence="1">Uncharacterized protein</fullName>
    </submittedName>
</protein>
<gene>
    <name evidence="1" type="ORF">S06H3_40424</name>
</gene>